<feature type="compositionally biased region" description="Basic and acidic residues" evidence="1">
    <location>
        <begin position="50"/>
        <end position="84"/>
    </location>
</feature>
<keyword evidence="3" id="KW-1185">Reference proteome</keyword>
<feature type="region of interest" description="Disordered" evidence="1">
    <location>
        <begin position="29"/>
        <end position="111"/>
    </location>
</feature>
<evidence type="ECO:0000256" key="1">
    <source>
        <dbReference type="SAM" id="MobiDB-lite"/>
    </source>
</evidence>
<sequence>MAAAKIAGSQNSFRMLPGISLNAINFYMSPSKKPMAPSQNRIFAAPENRPSGDPEKKTRNRRQDGEDESVDKFQDRHQVNEGKSKGNLIIIKDDESDSDSETEGVEAGSKASACTTPLNLEMTVAIGDFLH</sequence>
<dbReference type="AlphaFoldDB" id="A0A6A6DIH9"/>
<proteinExistence type="predicted"/>
<reference evidence="2" key="1">
    <citation type="journal article" date="2020" name="Stud. Mycol.">
        <title>101 Dothideomycetes genomes: a test case for predicting lifestyles and emergence of pathogens.</title>
        <authorList>
            <person name="Haridas S."/>
            <person name="Albert R."/>
            <person name="Binder M."/>
            <person name="Bloem J."/>
            <person name="Labutti K."/>
            <person name="Salamov A."/>
            <person name="Andreopoulos B."/>
            <person name="Baker S."/>
            <person name="Barry K."/>
            <person name="Bills G."/>
            <person name="Bluhm B."/>
            <person name="Cannon C."/>
            <person name="Castanera R."/>
            <person name="Culley D."/>
            <person name="Daum C."/>
            <person name="Ezra D."/>
            <person name="Gonzalez J."/>
            <person name="Henrissat B."/>
            <person name="Kuo A."/>
            <person name="Liang C."/>
            <person name="Lipzen A."/>
            <person name="Lutzoni F."/>
            <person name="Magnuson J."/>
            <person name="Mondo S."/>
            <person name="Nolan M."/>
            <person name="Ohm R."/>
            <person name="Pangilinan J."/>
            <person name="Park H.-J."/>
            <person name="Ramirez L."/>
            <person name="Alfaro M."/>
            <person name="Sun H."/>
            <person name="Tritt A."/>
            <person name="Yoshinaga Y."/>
            <person name="Zwiers L.-H."/>
            <person name="Turgeon B."/>
            <person name="Goodwin S."/>
            <person name="Spatafora J."/>
            <person name="Crous P."/>
            <person name="Grigoriev I."/>
        </authorList>
    </citation>
    <scope>NUCLEOTIDE SEQUENCE</scope>
    <source>
        <strain evidence="2">CBS 207.26</strain>
    </source>
</reference>
<accession>A0A6A6DIH9</accession>
<name>A0A6A6DIH9_9PEZI</name>
<dbReference type="Proteomes" id="UP000800200">
    <property type="component" value="Unassembled WGS sequence"/>
</dbReference>
<dbReference type="EMBL" id="ML994673">
    <property type="protein sequence ID" value="KAF2178743.1"/>
    <property type="molecule type" value="Genomic_DNA"/>
</dbReference>
<evidence type="ECO:0000313" key="2">
    <source>
        <dbReference type="EMBL" id="KAF2178743.1"/>
    </source>
</evidence>
<organism evidence="2 3">
    <name type="scientific">Zopfia rhizophila CBS 207.26</name>
    <dbReference type="NCBI Taxonomy" id="1314779"/>
    <lineage>
        <taxon>Eukaryota</taxon>
        <taxon>Fungi</taxon>
        <taxon>Dikarya</taxon>
        <taxon>Ascomycota</taxon>
        <taxon>Pezizomycotina</taxon>
        <taxon>Dothideomycetes</taxon>
        <taxon>Dothideomycetes incertae sedis</taxon>
        <taxon>Zopfiaceae</taxon>
        <taxon>Zopfia</taxon>
    </lineage>
</organism>
<gene>
    <name evidence="2" type="ORF">K469DRAFT_717978</name>
</gene>
<feature type="compositionally biased region" description="Acidic residues" evidence="1">
    <location>
        <begin position="94"/>
        <end position="104"/>
    </location>
</feature>
<protein>
    <submittedName>
        <fullName evidence="2">Uncharacterized protein</fullName>
    </submittedName>
</protein>
<evidence type="ECO:0000313" key="3">
    <source>
        <dbReference type="Proteomes" id="UP000800200"/>
    </source>
</evidence>